<dbReference type="Gene3D" id="2.60.40.1090">
    <property type="entry name" value="Fimbrial-type adhesion domain"/>
    <property type="match status" value="1"/>
</dbReference>
<keyword evidence="6" id="KW-1185">Reference proteome</keyword>
<dbReference type="PANTHER" id="PTHR33420">
    <property type="entry name" value="FIMBRIAL SUBUNIT ELFA-RELATED"/>
    <property type="match status" value="1"/>
</dbReference>
<sequence length="171" mass="18625">MFSFILIIMPIASFANHIVIGQGRVNMQGAIIDTACAIKLISREQTVDMAIVTLNDIISNEPGSSKPFSIELTSCALEQSDSSSSAWKYFQMTFDGDAQGDGFGLHGSTSGISLQINDADGNIARPGTPLPSRSITSWDMKLNYTVRLVANNPILKSGKYFSSVRFKLDYF</sequence>
<name>A0ABT0KH03_9GAMM</name>
<proteinExistence type="inferred from homology"/>
<protein>
    <submittedName>
        <fullName evidence="5">Type 1 fimbrial protein</fullName>
    </submittedName>
</protein>
<comment type="caution">
    <text evidence="5">The sequence shown here is derived from an EMBL/GenBank/DDBJ whole genome shotgun (WGS) entry which is preliminary data.</text>
</comment>
<keyword evidence="3" id="KW-0732">Signal</keyword>
<evidence type="ECO:0000256" key="2">
    <source>
        <dbReference type="ARBA" id="ARBA00006671"/>
    </source>
</evidence>
<dbReference type="InterPro" id="IPR008966">
    <property type="entry name" value="Adhesion_dom_sf"/>
</dbReference>
<evidence type="ECO:0000256" key="4">
    <source>
        <dbReference type="ARBA" id="ARBA00023263"/>
    </source>
</evidence>
<evidence type="ECO:0000256" key="3">
    <source>
        <dbReference type="ARBA" id="ARBA00022729"/>
    </source>
</evidence>
<evidence type="ECO:0000256" key="1">
    <source>
        <dbReference type="ARBA" id="ARBA00004561"/>
    </source>
</evidence>
<gene>
    <name evidence="5" type="ORF">KAJ71_20055</name>
</gene>
<comment type="similarity">
    <text evidence="2">Belongs to the fimbrial protein family.</text>
</comment>
<dbReference type="InterPro" id="IPR050263">
    <property type="entry name" value="Bact_Fimbrial_Adh_Pro"/>
</dbReference>
<evidence type="ECO:0000313" key="6">
    <source>
        <dbReference type="Proteomes" id="UP001165275"/>
    </source>
</evidence>
<dbReference type="EMBL" id="JAGQDC010000020">
    <property type="protein sequence ID" value="MCL1031293.1"/>
    <property type="molecule type" value="Genomic_DNA"/>
</dbReference>
<comment type="subcellular location">
    <subcellularLocation>
        <location evidence="1">Fimbrium</location>
    </subcellularLocation>
</comment>
<keyword evidence="4" id="KW-0281">Fimbrium</keyword>
<dbReference type="Proteomes" id="UP001165275">
    <property type="component" value="Unassembled WGS sequence"/>
</dbReference>
<evidence type="ECO:0000313" key="5">
    <source>
        <dbReference type="EMBL" id="MCL1031293.1"/>
    </source>
</evidence>
<dbReference type="InterPro" id="IPR036937">
    <property type="entry name" value="Adhesion_dom_fimbrial_sf"/>
</dbReference>
<dbReference type="SUPFAM" id="SSF49401">
    <property type="entry name" value="Bacterial adhesins"/>
    <property type="match status" value="1"/>
</dbReference>
<dbReference type="PANTHER" id="PTHR33420:SF3">
    <property type="entry name" value="FIMBRIAL SUBUNIT ELFA"/>
    <property type="match status" value="1"/>
</dbReference>
<accession>A0ABT0KH03</accession>
<organism evidence="5 6">
    <name type="scientific">Serratia silvae</name>
    <dbReference type="NCBI Taxonomy" id="2824122"/>
    <lineage>
        <taxon>Bacteria</taxon>
        <taxon>Pseudomonadati</taxon>
        <taxon>Pseudomonadota</taxon>
        <taxon>Gammaproteobacteria</taxon>
        <taxon>Enterobacterales</taxon>
        <taxon>Yersiniaceae</taxon>
        <taxon>Serratia</taxon>
    </lineage>
</organism>
<reference evidence="5" key="1">
    <citation type="submission" date="2021-04" db="EMBL/GenBank/DDBJ databases">
        <title>Genome sequence of Serratia sp. arafor3.</title>
        <authorList>
            <person name="Besaury L."/>
        </authorList>
    </citation>
    <scope>NUCLEOTIDE SEQUENCE</scope>
    <source>
        <strain evidence="5">Arafor3</strain>
    </source>
</reference>